<comment type="subcellular location">
    <subcellularLocation>
        <location evidence="1">Membrane</location>
        <topology evidence="1">Single-pass type I membrane protein</topology>
    </subcellularLocation>
</comment>
<evidence type="ECO:0000256" key="20">
    <source>
        <dbReference type="SAM" id="Coils"/>
    </source>
</evidence>
<dbReference type="Pfam" id="PF00314">
    <property type="entry name" value="Thaumatin"/>
    <property type="match status" value="1"/>
</dbReference>
<accession>A0AA88UHB0</accession>
<keyword evidence="11" id="KW-0418">Kinase</keyword>
<evidence type="ECO:0000256" key="12">
    <source>
        <dbReference type="ARBA" id="ARBA00022840"/>
    </source>
</evidence>
<dbReference type="PROSITE" id="PS00108">
    <property type="entry name" value="PROTEIN_KINASE_ST"/>
    <property type="match status" value="1"/>
</dbReference>
<dbReference type="EMBL" id="JAVXUO010001205">
    <property type="protein sequence ID" value="KAK2984944.1"/>
    <property type="molecule type" value="Genomic_DNA"/>
</dbReference>
<evidence type="ECO:0000256" key="3">
    <source>
        <dbReference type="ARBA" id="ARBA00022527"/>
    </source>
</evidence>
<dbReference type="InterPro" id="IPR000858">
    <property type="entry name" value="S_locus_glycoprot_dom"/>
</dbReference>
<keyword evidence="3" id="KW-0723">Serine/threonine-protein kinase</keyword>
<evidence type="ECO:0000256" key="17">
    <source>
        <dbReference type="ARBA" id="ARBA00023180"/>
    </source>
</evidence>
<dbReference type="Gene3D" id="1.10.510.10">
    <property type="entry name" value="Transferase(Phosphotransferase) domain 1"/>
    <property type="match status" value="1"/>
</dbReference>
<sequence>MLLYICKWMTLSVFVVTQYFLTPVIASQGATFTLENKCQYTVWPGILNDGSSQISTTGFELQKGEARTITAPPWWAGRFWGRTLCAVNSTTRNFTCVTGDCGSGKVECSGGRPAPPTTILEFSLDGFNGTDFFDVNVIQGYNLPMLAVPQGDAGASCSTAGCVMDLNGFCPAELQVSDGGGEVVACKGPCLALRQDRFCCTGAYVTPSSCTPTLYSRVFKDACPRAYSYAFDDVTTSFTCDGGADYTITFCPSPNTSYGDYPSANLSTSWGSDDELFRFEDGSILKPVLLNNSNTFLINNNSMSFPALGCGFYGNASGYGENSISFVIFAIMATVGSTFTHGNPPKIIWSANRFNPVERNATLQFTSDGDLVLRDVDGMVSWSTNTSGKSVIGMSINLAGNLMLYDSNSSIIWQSFDHPTETWLPGQKLSSGQRLIASASTTNWTAGPFYLSLSNSDLYAFIEATPPQIYSQVFHGGNRSSPFRNGRFDLIQNESNSSVVVYVSETNNFQYLRLDSDGHLRVYQWVEGVEGVADDILTGSLGDCAYPLSCGNYGICSNGQCTCPVGNDGDPNYFRQLDFRQPSLGCVEVTQMSCQSPDRHLLLELDDVTYFEFVPVLADTDVQNCKEACLKNCSCRAAVYRHNSSMSSGECSMPSKIYSMLNIQNQAVSYNSSTFIKVQKLPESPPTSSRTKANQILLIVGPILAATMVFAFFIFLYVRFKRNVLEDGLEEDGEWENSLVLLPNLPKRFSYEDLKSATQNFDVNKRLGGGGFGSVFEGTLLDGTRGAVKRLDRLGQGRKEFLAEVQTMGNIHHINLVKLLGFCAERSHRLLVYEYMGSGSLDKWIFHRTSEDALEWGIRKKIILNVAKGLAYLHEECKSRIIHLDIKPQNILLDENFNAKLSDFGLAKLMDRDQSQVMTQMRGTRGYLAPEWLSRKITEKADVYSFGVVMLEVVCGRRNLDYSAPEEAENLLEILKEKAEMNELVDLVDKCNVNMQRHEEEAVELIRTAIWCLYVDPARRPSMSTVVKFLEGATPKEHILDFSFFMPTPQAKSREDLVMYSAPQEASILSGPR</sequence>
<keyword evidence="17" id="KW-0325">Glycoprotein</keyword>
<evidence type="ECO:0000256" key="6">
    <source>
        <dbReference type="ARBA" id="ARBA00022679"/>
    </source>
</evidence>
<evidence type="ECO:0000256" key="1">
    <source>
        <dbReference type="ARBA" id="ARBA00004479"/>
    </source>
</evidence>
<dbReference type="Gene3D" id="2.90.10.30">
    <property type="match status" value="1"/>
</dbReference>
<keyword evidence="14 21" id="KW-0472">Membrane</keyword>
<dbReference type="SMART" id="SM00205">
    <property type="entry name" value="THN"/>
    <property type="match status" value="1"/>
</dbReference>
<dbReference type="Pfam" id="PF00069">
    <property type="entry name" value="Pkinase"/>
    <property type="match status" value="1"/>
</dbReference>
<dbReference type="GO" id="GO:0005524">
    <property type="term" value="F:ATP binding"/>
    <property type="evidence" value="ECO:0007669"/>
    <property type="project" value="UniProtKB-KW"/>
</dbReference>
<dbReference type="Gene3D" id="2.60.110.10">
    <property type="entry name" value="Thaumatin"/>
    <property type="match status" value="1"/>
</dbReference>
<gene>
    <name evidence="26" type="ORF">RJ640_013370</name>
</gene>
<dbReference type="InterPro" id="IPR051343">
    <property type="entry name" value="G-type_lectin_kinases/EP1-like"/>
</dbReference>
<dbReference type="PRINTS" id="PR00347">
    <property type="entry name" value="THAUMATIN"/>
</dbReference>
<dbReference type="Proteomes" id="UP001187471">
    <property type="component" value="Unassembled WGS sequence"/>
</dbReference>
<evidence type="ECO:0000256" key="18">
    <source>
        <dbReference type="ARBA" id="ARBA00047899"/>
    </source>
</evidence>
<dbReference type="AlphaFoldDB" id="A0AA88UHB0"/>
<keyword evidence="5" id="KW-0597">Phosphoprotein</keyword>
<dbReference type="InterPro" id="IPR001480">
    <property type="entry name" value="Bulb-type_lectin_dom"/>
</dbReference>
<proteinExistence type="predicted"/>
<evidence type="ECO:0000256" key="13">
    <source>
        <dbReference type="ARBA" id="ARBA00022989"/>
    </source>
</evidence>
<reference evidence="26" key="1">
    <citation type="submission" date="2022-12" db="EMBL/GenBank/DDBJ databases">
        <title>Draft genome assemblies for two species of Escallonia (Escalloniales).</title>
        <authorList>
            <person name="Chanderbali A."/>
            <person name="Dervinis C."/>
            <person name="Anghel I."/>
            <person name="Soltis D."/>
            <person name="Soltis P."/>
            <person name="Zapata F."/>
        </authorList>
    </citation>
    <scope>NUCLEOTIDE SEQUENCE</scope>
    <source>
        <strain evidence="26">UCBG92.1500</strain>
        <tissue evidence="26">Leaf</tissue>
    </source>
</reference>
<dbReference type="EC" id="2.7.11.1" evidence="2"/>
<keyword evidence="10" id="KW-0547">Nucleotide-binding</keyword>
<evidence type="ECO:0000256" key="16">
    <source>
        <dbReference type="ARBA" id="ARBA00023170"/>
    </source>
</evidence>
<dbReference type="InterPro" id="IPR036426">
    <property type="entry name" value="Bulb-type_lectin_dom_sf"/>
</dbReference>
<feature type="domain" description="Protein kinase" evidence="23">
    <location>
        <begin position="761"/>
        <end position="1045"/>
    </location>
</feature>
<comment type="catalytic activity">
    <reaction evidence="19">
        <text>L-seryl-[protein] + ATP = O-phospho-L-seryl-[protein] + ADP + H(+)</text>
        <dbReference type="Rhea" id="RHEA:17989"/>
        <dbReference type="Rhea" id="RHEA-COMP:9863"/>
        <dbReference type="Rhea" id="RHEA-COMP:11604"/>
        <dbReference type="ChEBI" id="CHEBI:15378"/>
        <dbReference type="ChEBI" id="CHEBI:29999"/>
        <dbReference type="ChEBI" id="CHEBI:30616"/>
        <dbReference type="ChEBI" id="CHEBI:83421"/>
        <dbReference type="ChEBI" id="CHEBI:456216"/>
        <dbReference type="EC" id="2.7.11.1"/>
    </reaction>
</comment>
<dbReference type="Gene3D" id="3.30.200.20">
    <property type="entry name" value="Phosphorylase Kinase, domain 1"/>
    <property type="match status" value="1"/>
</dbReference>
<dbReference type="Pfam" id="PF01453">
    <property type="entry name" value="B_lectin"/>
    <property type="match status" value="1"/>
</dbReference>
<feature type="domain" description="Apple" evidence="25">
    <location>
        <begin position="594"/>
        <end position="675"/>
    </location>
</feature>
<organism evidence="26 27">
    <name type="scientific">Escallonia rubra</name>
    <dbReference type="NCBI Taxonomy" id="112253"/>
    <lineage>
        <taxon>Eukaryota</taxon>
        <taxon>Viridiplantae</taxon>
        <taxon>Streptophyta</taxon>
        <taxon>Embryophyta</taxon>
        <taxon>Tracheophyta</taxon>
        <taxon>Spermatophyta</taxon>
        <taxon>Magnoliopsida</taxon>
        <taxon>eudicotyledons</taxon>
        <taxon>Gunneridae</taxon>
        <taxon>Pentapetalae</taxon>
        <taxon>asterids</taxon>
        <taxon>campanulids</taxon>
        <taxon>Escalloniales</taxon>
        <taxon>Escalloniaceae</taxon>
        <taxon>Escallonia</taxon>
    </lineage>
</organism>
<protein>
    <recommendedName>
        <fullName evidence="2">non-specific serine/threonine protein kinase</fullName>
        <ecNumber evidence="2">2.7.11.1</ecNumber>
    </recommendedName>
</protein>
<dbReference type="SMART" id="SM00473">
    <property type="entry name" value="PAN_AP"/>
    <property type="match status" value="1"/>
</dbReference>
<evidence type="ECO:0000259" key="23">
    <source>
        <dbReference type="PROSITE" id="PS50011"/>
    </source>
</evidence>
<dbReference type="PROSITE" id="PS50011">
    <property type="entry name" value="PROTEIN_KINASE_DOM"/>
    <property type="match status" value="1"/>
</dbReference>
<keyword evidence="27" id="KW-1185">Reference proteome</keyword>
<dbReference type="SUPFAM" id="SSF51110">
    <property type="entry name" value="alpha-D-mannose-specific plant lectins"/>
    <property type="match status" value="1"/>
</dbReference>
<dbReference type="CDD" id="cd14066">
    <property type="entry name" value="STKc_IRAK"/>
    <property type="match status" value="1"/>
</dbReference>
<feature type="domain" description="Bulb-type lectin" evidence="24">
    <location>
        <begin position="281"/>
        <end position="417"/>
    </location>
</feature>
<evidence type="ECO:0000256" key="7">
    <source>
        <dbReference type="ARBA" id="ARBA00022692"/>
    </source>
</evidence>
<keyword evidence="16" id="KW-0675">Receptor</keyword>
<dbReference type="PROSITE" id="PS50927">
    <property type="entry name" value="BULB_LECTIN"/>
    <property type="match status" value="1"/>
</dbReference>
<dbReference type="FunFam" id="1.10.510.10:FF:000248">
    <property type="entry name" value="S-receptor-like kinase 5"/>
    <property type="match status" value="1"/>
</dbReference>
<evidence type="ECO:0000256" key="14">
    <source>
        <dbReference type="ARBA" id="ARBA00023136"/>
    </source>
</evidence>
<evidence type="ECO:0000313" key="26">
    <source>
        <dbReference type="EMBL" id="KAK2984944.1"/>
    </source>
</evidence>
<feature type="transmembrane region" description="Helical" evidence="21">
    <location>
        <begin position="696"/>
        <end position="718"/>
    </location>
</feature>
<keyword evidence="7 21" id="KW-0812">Transmembrane</keyword>
<dbReference type="GO" id="GO:0048544">
    <property type="term" value="P:recognition of pollen"/>
    <property type="evidence" value="ECO:0007669"/>
    <property type="project" value="InterPro"/>
</dbReference>
<evidence type="ECO:0000256" key="22">
    <source>
        <dbReference type="SAM" id="SignalP"/>
    </source>
</evidence>
<dbReference type="FunFam" id="2.60.110.10:FF:000004">
    <property type="entry name" value="THAUMATIN-LIKE PROTEIN 1"/>
    <property type="match status" value="1"/>
</dbReference>
<dbReference type="SUPFAM" id="SSF49870">
    <property type="entry name" value="Osmotin, thaumatin-like protein"/>
    <property type="match status" value="1"/>
</dbReference>
<dbReference type="InterPro" id="IPR011009">
    <property type="entry name" value="Kinase-like_dom_sf"/>
</dbReference>
<dbReference type="Pfam" id="PF08276">
    <property type="entry name" value="PAN_2"/>
    <property type="match status" value="1"/>
</dbReference>
<keyword evidence="13 21" id="KW-1133">Transmembrane helix</keyword>
<evidence type="ECO:0000256" key="9">
    <source>
        <dbReference type="ARBA" id="ARBA00022734"/>
    </source>
</evidence>
<dbReference type="SMART" id="SM00108">
    <property type="entry name" value="B_lectin"/>
    <property type="match status" value="1"/>
</dbReference>
<evidence type="ECO:0000256" key="10">
    <source>
        <dbReference type="ARBA" id="ARBA00022741"/>
    </source>
</evidence>
<dbReference type="SMART" id="SM00220">
    <property type="entry name" value="S_TKc"/>
    <property type="match status" value="1"/>
</dbReference>
<dbReference type="InterPro" id="IPR037176">
    <property type="entry name" value="Osmotin/thaumatin-like_sf"/>
</dbReference>
<comment type="caution">
    <text evidence="26">The sequence shown here is derived from an EMBL/GenBank/DDBJ whole genome shotgun (WGS) entry which is preliminary data.</text>
</comment>
<evidence type="ECO:0000256" key="8">
    <source>
        <dbReference type="ARBA" id="ARBA00022729"/>
    </source>
</evidence>
<dbReference type="GO" id="GO:0016020">
    <property type="term" value="C:membrane"/>
    <property type="evidence" value="ECO:0007669"/>
    <property type="project" value="UniProtKB-SubCell"/>
</dbReference>
<evidence type="ECO:0000256" key="15">
    <source>
        <dbReference type="ARBA" id="ARBA00023157"/>
    </source>
</evidence>
<dbReference type="InterPro" id="IPR003609">
    <property type="entry name" value="Pan_app"/>
</dbReference>
<evidence type="ECO:0000313" key="27">
    <source>
        <dbReference type="Proteomes" id="UP001187471"/>
    </source>
</evidence>
<keyword evidence="12" id="KW-0067">ATP-binding</keyword>
<dbReference type="PROSITE" id="PS51367">
    <property type="entry name" value="THAUMATIN_2"/>
    <property type="match status" value="1"/>
</dbReference>
<evidence type="ECO:0000256" key="11">
    <source>
        <dbReference type="ARBA" id="ARBA00022777"/>
    </source>
</evidence>
<evidence type="ECO:0000256" key="5">
    <source>
        <dbReference type="ARBA" id="ARBA00022553"/>
    </source>
</evidence>
<dbReference type="PROSITE" id="PS50948">
    <property type="entry name" value="PAN"/>
    <property type="match status" value="1"/>
</dbReference>
<keyword evidence="6" id="KW-0808">Transferase</keyword>
<evidence type="ECO:0000256" key="21">
    <source>
        <dbReference type="SAM" id="Phobius"/>
    </source>
</evidence>
<name>A0AA88UHB0_9ASTE</name>
<dbReference type="CDD" id="cd09218">
    <property type="entry name" value="TLP-PA"/>
    <property type="match status" value="1"/>
</dbReference>
<comment type="catalytic activity">
    <reaction evidence="18">
        <text>L-threonyl-[protein] + ATP = O-phospho-L-threonyl-[protein] + ADP + H(+)</text>
        <dbReference type="Rhea" id="RHEA:46608"/>
        <dbReference type="Rhea" id="RHEA-COMP:11060"/>
        <dbReference type="Rhea" id="RHEA-COMP:11605"/>
        <dbReference type="ChEBI" id="CHEBI:15378"/>
        <dbReference type="ChEBI" id="CHEBI:30013"/>
        <dbReference type="ChEBI" id="CHEBI:30616"/>
        <dbReference type="ChEBI" id="CHEBI:61977"/>
        <dbReference type="ChEBI" id="CHEBI:456216"/>
        <dbReference type="EC" id="2.7.11.1"/>
    </reaction>
</comment>
<keyword evidence="9" id="KW-0430">Lectin</keyword>
<keyword evidence="4" id="KW-0245">EGF-like domain</keyword>
<keyword evidence="20" id="KW-0175">Coiled coil</keyword>
<evidence type="ECO:0000256" key="2">
    <source>
        <dbReference type="ARBA" id="ARBA00012513"/>
    </source>
</evidence>
<dbReference type="SUPFAM" id="SSF56112">
    <property type="entry name" value="Protein kinase-like (PK-like)"/>
    <property type="match status" value="1"/>
</dbReference>
<dbReference type="CDD" id="cd00028">
    <property type="entry name" value="B_lectin"/>
    <property type="match status" value="1"/>
</dbReference>
<feature type="coiled-coil region" evidence="20">
    <location>
        <begin position="981"/>
        <end position="1008"/>
    </location>
</feature>
<dbReference type="InterPro" id="IPR000719">
    <property type="entry name" value="Prot_kinase_dom"/>
</dbReference>
<evidence type="ECO:0000259" key="24">
    <source>
        <dbReference type="PROSITE" id="PS50927"/>
    </source>
</evidence>
<keyword evidence="8 22" id="KW-0732">Signal</keyword>
<feature type="chain" id="PRO_5041740391" description="non-specific serine/threonine protein kinase" evidence="22">
    <location>
        <begin position="27"/>
        <end position="1073"/>
    </location>
</feature>
<evidence type="ECO:0000259" key="25">
    <source>
        <dbReference type="PROSITE" id="PS50948"/>
    </source>
</evidence>
<dbReference type="PANTHER" id="PTHR47976:SF30">
    <property type="entry name" value="RECEPTOR-LIKE SERINE_THREONINE-PROTEIN KINASE"/>
    <property type="match status" value="1"/>
</dbReference>
<dbReference type="GO" id="GO:0004674">
    <property type="term" value="F:protein serine/threonine kinase activity"/>
    <property type="evidence" value="ECO:0007669"/>
    <property type="project" value="UniProtKB-KW"/>
</dbReference>
<dbReference type="FunFam" id="2.90.10.30:FF:000003">
    <property type="entry name" value="Os04g0303100 protein"/>
    <property type="match status" value="1"/>
</dbReference>
<dbReference type="PANTHER" id="PTHR47976">
    <property type="entry name" value="G-TYPE LECTIN S-RECEPTOR-LIKE SERINE/THREONINE-PROTEIN KINASE SD2-5"/>
    <property type="match status" value="1"/>
</dbReference>
<feature type="signal peptide" evidence="22">
    <location>
        <begin position="1"/>
        <end position="26"/>
    </location>
</feature>
<dbReference type="Pfam" id="PF00954">
    <property type="entry name" value="S_locus_glycop"/>
    <property type="match status" value="1"/>
</dbReference>
<dbReference type="InterPro" id="IPR001938">
    <property type="entry name" value="Thaumatin"/>
</dbReference>
<evidence type="ECO:0000256" key="4">
    <source>
        <dbReference type="ARBA" id="ARBA00022536"/>
    </source>
</evidence>
<dbReference type="FunFam" id="3.30.200.20:FF:000178">
    <property type="entry name" value="serine/threonine-protein kinase PBS1-like"/>
    <property type="match status" value="1"/>
</dbReference>
<evidence type="ECO:0000256" key="19">
    <source>
        <dbReference type="ARBA" id="ARBA00048679"/>
    </source>
</evidence>
<dbReference type="GO" id="GO:0030246">
    <property type="term" value="F:carbohydrate binding"/>
    <property type="evidence" value="ECO:0007669"/>
    <property type="project" value="UniProtKB-KW"/>
</dbReference>
<dbReference type="InterPro" id="IPR008271">
    <property type="entry name" value="Ser/Thr_kinase_AS"/>
</dbReference>
<keyword evidence="15" id="KW-1015">Disulfide bond</keyword>